<dbReference type="GO" id="GO:0006355">
    <property type="term" value="P:regulation of DNA-templated transcription"/>
    <property type="evidence" value="ECO:0007669"/>
    <property type="project" value="InterPro"/>
</dbReference>
<keyword evidence="3" id="KW-0902">Two-component regulatory system</keyword>
<dbReference type="InterPro" id="IPR001789">
    <property type="entry name" value="Sig_transdc_resp-reg_receiver"/>
</dbReference>
<dbReference type="GO" id="GO:0032993">
    <property type="term" value="C:protein-DNA complex"/>
    <property type="evidence" value="ECO:0007669"/>
    <property type="project" value="TreeGrafter"/>
</dbReference>
<keyword evidence="13" id="KW-1185">Reference proteome</keyword>
<dbReference type="SMART" id="SM00448">
    <property type="entry name" value="REC"/>
    <property type="match status" value="1"/>
</dbReference>
<evidence type="ECO:0000256" key="8">
    <source>
        <dbReference type="PROSITE-ProRule" id="PRU00169"/>
    </source>
</evidence>
<feature type="DNA-binding region" description="OmpR/PhoB-type" evidence="9">
    <location>
        <begin position="128"/>
        <end position="225"/>
    </location>
</feature>
<dbReference type="CDD" id="cd17574">
    <property type="entry name" value="REC_OmpR"/>
    <property type="match status" value="1"/>
</dbReference>
<dbReference type="Pfam" id="PF00072">
    <property type="entry name" value="Response_reg"/>
    <property type="match status" value="1"/>
</dbReference>
<keyword evidence="2 8" id="KW-0597">Phosphoprotein</keyword>
<evidence type="ECO:0000256" key="6">
    <source>
        <dbReference type="ARBA" id="ARBA00023163"/>
    </source>
</evidence>
<dbReference type="CDD" id="cd00383">
    <property type="entry name" value="trans_reg_C"/>
    <property type="match status" value="1"/>
</dbReference>
<dbReference type="GO" id="GO:0005829">
    <property type="term" value="C:cytosol"/>
    <property type="evidence" value="ECO:0007669"/>
    <property type="project" value="TreeGrafter"/>
</dbReference>
<evidence type="ECO:0000256" key="7">
    <source>
        <dbReference type="ARBA" id="ARBA00024867"/>
    </source>
</evidence>
<evidence type="ECO:0000313" key="12">
    <source>
        <dbReference type="EMBL" id="MBC3889092.1"/>
    </source>
</evidence>
<organism evidence="12 13">
    <name type="scientific">Acetobacterium paludosum</name>
    <dbReference type="NCBI Taxonomy" id="52693"/>
    <lineage>
        <taxon>Bacteria</taxon>
        <taxon>Bacillati</taxon>
        <taxon>Bacillota</taxon>
        <taxon>Clostridia</taxon>
        <taxon>Eubacteriales</taxon>
        <taxon>Eubacteriaceae</taxon>
        <taxon>Acetobacterium</taxon>
    </lineage>
</organism>
<reference evidence="12" key="1">
    <citation type="submission" date="2019-10" db="EMBL/GenBank/DDBJ databases">
        <authorList>
            <person name="Ross D.E."/>
            <person name="Gulliver D."/>
        </authorList>
    </citation>
    <scope>NUCLEOTIDE SEQUENCE</scope>
    <source>
        <strain evidence="12">DER-2019</strain>
    </source>
</reference>
<feature type="modified residue" description="4-aspartylphosphate" evidence="8">
    <location>
        <position position="53"/>
    </location>
</feature>
<evidence type="ECO:0000313" key="13">
    <source>
        <dbReference type="Proteomes" id="UP000616595"/>
    </source>
</evidence>
<dbReference type="FunFam" id="1.10.10.10:FF:000005">
    <property type="entry name" value="Two-component system response regulator"/>
    <property type="match status" value="1"/>
</dbReference>
<dbReference type="EMBL" id="WJBD01000015">
    <property type="protein sequence ID" value="MBC3889092.1"/>
    <property type="molecule type" value="Genomic_DNA"/>
</dbReference>
<dbReference type="Pfam" id="PF00486">
    <property type="entry name" value="Trans_reg_C"/>
    <property type="match status" value="1"/>
</dbReference>
<protein>
    <recommendedName>
        <fullName evidence="1">Stage 0 sporulation protein A homolog</fullName>
    </recommendedName>
</protein>
<dbReference type="InterPro" id="IPR039420">
    <property type="entry name" value="WalR-like"/>
</dbReference>
<dbReference type="OrthoDB" id="9790442at2"/>
<gene>
    <name evidence="12" type="ORF">GH810_12275</name>
</gene>
<feature type="domain" description="Response regulatory" evidence="10">
    <location>
        <begin position="3"/>
        <end position="118"/>
    </location>
</feature>
<dbReference type="FunFam" id="3.40.50.2300:FF:000001">
    <property type="entry name" value="DNA-binding response regulator PhoB"/>
    <property type="match status" value="1"/>
</dbReference>
<evidence type="ECO:0000256" key="2">
    <source>
        <dbReference type="ARBA" id="ARBA00022553"/>
    </source>
</evidence>
<dbReference type="Proteomes" id="UP000616595">
    <property type="component" value="Unassembled WGS sequence"/>
</dbReference>
<dbReference type="PROSITE" id="PS51755">
    <property type="entry name" value="OMPR_PHOB"/>
    <property type="match status" value="1"/>
</dbReference>
<dbReference type="InterPro" id="IPR036388">
    <property type="entry name" value="WH-like_DNA-bd_sf"/>
</dbReference>
<dbReference type="RefSeq" id="WP_148567650.1">
    <property type="nucleotide sequence ID" value="NZ_RXYA01000011.1"/>
</dbReference>
<proteinExistence type="predicted"/>
<dbReference type="AlphaFoldDB" id="A0A923HXR9"/>
<dbReference type="SMART" id="SM00862">
    <property type="entry name" value="Trans_reg_C"/>
    <property type="match status" value="1"/>
</dbReference>
<comment type="caution">
    <text evidence="12">The sequence shown here is derived from an EMBL/GenBank/DDBJ whole genome shotgun (WGS) entry which is preliminary data.</text>
</comment>
<evidence type="ECO:0000259" key="11">
    <source>
        <dbReference type="PROSITE" id="PS51755"/>
    </source>
</evidence>
<dbReference type="PANTHER" id="PTHR48111:SF22">
    <property type="entry name" value="REGULATOR OF RPOS"/>
    <property type="match status" value="1"/>
</dbReference>
<evidence type="ECO:0000256" key="9">
    <source>
        <dbReference type="PROSITE-ProRule" id="PRU01091"/>
    </source>
</evidence>
<name>A0A923HXR9_9FIRM</name>
<keyword evidence="5 9" id="KW-0238">DNA-binding</keyword>
<evidence type="ECO:0000256" key="3">
    <source>
        <dbReference type="ARBA" id="ARBA00023012"/>
    </source>
</evidence>
<evidence type="ECO:0000256" key="4">
    <source>
        <dbReference type="ARBA" id="ARBA00023015"/>
    </source>
</evidence>
<reference evidence="12" key="2">
    <citation type="submission" date="2020-10" db="EMBL/GenBank/DDBJ databases">
        <title>Comparative genomics of the Acetobacterium genus.</title>
        <authorList>
            <person name="Marshall C."/>
            <person name="May H."/>
            <person name="Norman S."/>
        </authorList>
    </citation>
    <scope>NUCLEOTIDE SEQUENCE</scope>
    <source>
        <strain evidence="12">DER-2019</strain>
    </source>
</reference>
<dbReference type="GO" id="GO:0000156">
    <property type="term" value="F:phosphorelay response regulator activity"/>
    <property type="evidence" value="ECO:0007669"/>
    <property type="project" value="TreeGrafter"/>
</dbReference>
<evidence type="ECO:0000256" key="1">
    <source>
        <dbReference type="ARBA" id="ARBA00018672"/>
    </source>
</evidence>
<accession>A0A923HXR9</accession>
<keyword evidence="6" id="KW-0804">Transcription</keyword>
<evidence type="ECO:0000259" key="10">
    <source>
        <dbReference type="PROSITE" id="PS50110"/>
    </source>
</evidence>
<dbReference type="InterPro" id="IPR011006">
    <property type="entry name" value="CheY-like_superfamily"/>
</dbReference>
<sequence>MKEILIIEDDKKICRIIELQLNHAGFKTTKAFTGREGIETFNQYPAFDLILLDIMLPEASGYEVLHYIKSQNNQIPVIFLTAKDGTQDVVKGFELGADDYVTKPFNFDELLARIKANIRKSTHDNLIKTHIIFKDIEIDLDNFRVIRNSKEIDLSRTEFDLLYYLVLNHDLVQSREQILDNVWGFDYEGGDNIVDVYIKYLRDKIDRNYNEKRIQTIRGRGYVVR</sequence>
<dbReference type="Gene3D" id="3.40.50.2300">
    <property type="match status" value="1"/>
</dbReference>
<keyword evidence="4" id="KW-0805">Transcription regulation</keyword>
<dbReference type="InterPro" id="IPR001867">
    <property type="entry name" value="OmpR/PhoB-type_DNA-bd"/>
</dbReference>
<dbReference type="Gene3D" id="1.10.10.10">
    <property type="entry name" value="Winged helix-like DNA-binding domain superfamily/Winged helix DNA-binding domain"/>
    <property type="match status" value="1"/>
</dbReference>
<dbReference type="PANTHER" id="PTHR48111">
    <property type="entry name" value="REGULATOR OF RPOS"/>
    <property type="match status" value="1"/>
</dbReference>
<dbReference type="Gene3D" id="6.10.250.690">
    <property type="match status" value="1"/>
</dbReference>
<evidence type="ECO:0000256" key="5">
    <source>
        <dbReference type="ARBA" id="ARBA00023125"/>
    </source>
</evidence>
<feature type="domain" description="OmpR/PhoB-type" evidence="11">
    <location>
        <begin position="128"/>
        <end position="225"/>
    </location>
</feature>
<dbReference type="GO" id="GO:0000976">
    <property type="term" value="F:transcription cis-regulatory region binding"/>
    <property type="evidence" value="ECO:0007669"/>
    <property type="project" value="TreeGrafter"/>
</dbReference>
<dbReference type="PROSITE" id="PS50110">
    <property type="entry name" value="RESPONSE_REGULATORY"/>
    <property type="match status" value="1"/>
</dbReference>
<comment type="function">
    <text evidence="7">May play the central regulatory role in sporulation. It may be an element of the effector pathway responsible for the activation of sporulation genes in response to nutritional stress. Spo0A may act in concert with spo0H (a sigma factor) to control the expression of some genes that are critical to the sporulation process.</text>
</comment>
<dbReference type="SUPFAM" id="SSF52172">
    <property type="entry name" value="CheY-like"/>
    <property type="match status" value="1"/>
</dbReference>